<evidence type="ECO:0000259" key="2">
    <source>
        <dbReference type="PROSITE" id="PS50174"/>
    </source>
</evidence>
<dbReference type="EMBL" id="PGCI01000016">
    <property type="protein sequence ID" value="PLW49407.1"/>
    <property type="molecule type" value="Genomic_DNA"/>
</dbReference>
<comment type="caution">
    <text evidence="4">The sequence shown here is derived from an EMBL/GenBank/DDBJ whole genome shotgun (WGS) entry which is preliminary data.</text>
</comment>
<sequence length="905" mass="98071">MSYRGSRFPREQNSSPGTYRARGRGGGGQGFGRGRGRGGGYPGSGTDFNPNPPEQNPAAAASTGVYQHPHASRGRGRGGWGRGGQNSWSNSNGSGGSGASTPRGYPPRNNKFSHSSHAPTPRGGGLGFHQNTSNRPPQSNFPRSGAEPPRTTRGTSDPRLWIPVKFVKATALTDEALATLEKNTLLSSDKVKERQAAPPPLVAPEIRPEPAPPSPSDRLWEIEELTPASVEKWQTDFPGIFQKECSISTFQSPPSATQAIDSSAPQKVSQSVSESKSIALPSPDNDEDFKTHDTSHESKPATGPEAVQSVPSDSAAQTLKSTAASDGAPQTGSAPADSGALFFIDAEGDPDYKPTDSSIQVSTLESSVNKETDDEEERIVFRADQSAPLESPTSNSHLFRTITDESPVQTLVADVPAAPDLGPAQSKSLASKPSKQAIKARKRDARKQRRKSTLEGQPDGADHRPDDVESGSDINWGDDNSQEPIVTSAAGEKAPQAVSSKAQRRAAKDKEEMELCEDYIKHAMMAEAASGNDEPDGPDSKAKFLNDSFTKTFMEGMAAQEKHTTIDELDQDAQNEMDDDAMLKQQQFDWKADLSDSSEEEIDDLSLYESDSEEEPDESDASDESLDDEDDPEAETSLEKSIDVSSESSDASDEKEALELIADVKSGKGKEKKGAADEDGDSELVEFIDDLQKKWKLDRARKAERKKARAEARRQSEPKTKKQRKKADKKASTDPPPDVPTLNNMIRDFICFQTDEQTLTLPPVDKKSRAAVHQIANLYKMISKSHESGRHRYPVLTRTHRTTHILRSRQPLFAILNRFTDLGGTRARSVALVPRNREGALVGQGVAHIGAENVGFKLLTKMGWSFGETIGDPNNTSALQKPLMAVMKNSKGGLGLASHNQFHNC</sequence>
<dbReference type="STRING" id="200324.A0A2N5S041"/>
<dbReference type="Proteomes" id="UP000235388">
    <property type="component" value="Unassembled WGS sequence"/>
</dbReference>
<feature type="compositionally biased region" description="Basic residues" evidence="1">
    <location>
        <begin position="438"/>
        <end position="451"/>
    </location>
</feature>
<feature type="compositionally biased region" description="Gly residues" evidence="1">
    <location>
        <begin position="24"/>
        <end position="43"/>
    </location>
</feature>
<dbReference type="PROSITE" id="PS50174">
    <property type="entry name" value="G_PATCH"/>
    <property type="match status" value="1"/>
</dbReference>
<dbReference type="SMART" id="SM00443">
    <property type="entry name" value="G_patch"/>
    <property type="match status" value="1"/>
</dbReference>
<keyword evidence="6" id="KW-1185">Reference proteome</keyword>
<feature type="compositionally biased region" description="Polar residues" evidence="1">
    <location>
        <begin position="309"/>
        <end position="333"/>
    </location>
</feature>
<feature type="compositionally biased region" description="Polar residues" evidence="1">
    <location>
        <begin position="245"/>
        <end position="265"/>
    </location>
</feature>
<feature type="compositionally biased region" description="Polar residues" evidence="1">
    <location>
        <begin position="355"/>
        <end position="369"/>
    </location>
</feature>
<dbReference type="SUPFAM" id="SSF82708">
    <property type="entry name" value="R3H domain"/>
    <property type="match status" value="1"/>
</dbReference>
<dbReference type="InterPro" id="IPR001374">
    <property type="entry name" value="R3H_dom"/>
</dbReference>
<gene>
    <name evidence="4" type="ORF">PCANC_25333</name>
    <name evidence="5" type="ORF">PCASD_01996</name>
</gene>
<dbReference type="GO" id="GO:0003676">
    <property type="term" value="F:nucleic acid binding"/>
    <property type="evidence" value="ECO:0007669"/>
    <property type="project" value="UniProtKB-UniRule"/>
</dbReference>
<evidence type="ECO:0000313" key="5">
    <source>
        <dbReference type="EMBL" id="PLW49407.1"/>
    </source>
</evidence>
<evidence type="ECO:0000313" key="4">
    <source>
        <dbReference type="EMBL" id="PLW06574.1"/>
    </source>
</evidence>
<reference evidence="6 7" key="1">
    <citation type="submission" date="2017-11" db="EMBL/GenBank/DDBJ databases">
        <title>De novo assembly and phasing of dikaryotic genomes from two isolates of Puccinia coronata f. sp. avenae, the causal agent of oat crown rust.</title>
        <authorList>
            <person name="Miller M.E."/>
            <person name="Zhang Y."/>
            <person name="Omidvar V."/>
            <person name="Sperschneider J."/>
            <person name="Schwessinger B."/>
            <person name="Raley C."/>
            <person name="Palmer J.M."/>
            <person name="Garnica D."/>
            <person name="Upadhyaya N."/>
            <person name="Rathjen J."/>
            <person name="Taylor J.M."/>
            <person name="Park R.F."/>
            <person name="Dodds P.N."/>
            <person name="Hirsch C.D."/>
            <person name="Kianian S.F."/>
            <person name="Figueroa M."/>
        </authorList>
    </citation>
    <scope>NUCLEOTIDE SEQUENCE [LARGE SCALE GENOMIC DNA]</scope>
    <source>
        <strain evidence="4">12NC29</strain>
        <strain evidence="5">12SD80</strain>
    </source>
</reference>
<feature type="compositionally biased region" description="Basic and acidic residues" evidence="1">
    <location>
        <begin position="665"/>
        <end position="676"/>
    </location>
</feature>
<dbReference type="InterPro" id="IPR000467">
    <property type="entry name" value="G_patch_dom"/>
</dbReference>
<dbReference type="Proteomes" id="UP000235392">
    <property type="component" value="Unassembled WGS sequence"/>
</dbReference>
<feature type="region of interest" description="Disordered" evidence="1">
    <location>
        <begin position="526"/>
        <end position="680"/>
    </location>
</feature>
<dbReference type="Pfam" id="PF01424">
    <property type="entry name" value="R3H"/>
    <property type="match status" value="1"/>
</dbReference>
<proteinExistence type="predicted"/>
<feature type="compositionally biased region" description="Polar residues" evidence="1">
    <location>
        <begin position="129"/>
        <end position="142"/>
    </location>
</feature>
<evidence type="ECO:0008006" key="8">
    <source>
        <dbReference type="Google" id="ProtNLM"/>
    </source>
</evidence>
<feature type="region of interest" description="Disordered" evidence="1">
    <location>
        <begin position="245"/>
        <end position="513"/>
    </location>
</feature>
<evidence type="ECO:0000256" key="1">
    <source>
        <dbReference type="SAM" id="MobiDB-lite"/>
    </source>
</evidence>
<dbReference type="PANTHER" id="PTHR14195">
    <property type="entry name" value="G PATCH DOMAIN CONTAINING PROTEIN 2"/>
    <property type="match status" value="1"/>
</dbReference>
<feature type="compositionally biased region" description="Polar residues" evidence="1">
    <location>
        <begin position="391"/>
        <end position="409"/>
    </location>
</feature>
<dbReference type="InterPro" id="IPR051189">
    <property type="entry name" value="Splicing_assoc_domain"/>
</dbReference>
<name>A0A2N5S041_9BASI</name>
<feature type="compositionally biased region" description="Low complexity" evidence="1">
    <location>
        <begin position="266"/>
        <end position="277"/>
    </location>
</feature>
<organism evidence="4 6">
    <name type="scientific">Puccinia coronata f. sp. avenae</name>
    <dbReference type="NCBI Taxonomy" id="200324"/>
    <lineage>
        <taxon>Eukaryota</taxon>
        <taxon>Fungi</taxon>
        <taxon>Dikarya</taxon>
        <taxon>Basidiomycota</taxon>
        <taxon>Pucciniomycotina</taxon>
        <taxon>Pucciniomycetes</taxon>
        <taxon>Pucciniales</taxon>
        <taxon>Pucciniaceae</taxon>
        <taxon>Puccinia</taxon>
    </lineage>
</organism>
<feature type="compositionally biased region" description="Basic and acidic residues" evidence="1">
    <location>
        <begin position="709"/>
        <end position="720"/>
    </location>
</feature>
<feature type="region of interest" description="Disordered" evidence="1">
    <location>
        <begin position="699"/>
        <end position="742"/>
    </location>
</feature>
<dbReference type="Gene3D" id="3.30.1370.50">
    <property type="entry name" value="R3H-like domain"/>
    <property type="match status" value="1"/>
</dbReference>
<feature type="domain" description="R3H" evidence="3">
    <location>
        <begin position="736"/>
        <end position="800"/>
    </location>
</feature>
<evidence type="ECO:0000313" key="7">
    <source>
        <dbReference type="Proteomes" id="UP000235392"/>
    </source>
</evidence>
<dbReference type="InterPro" id="IPR036867">
    <property type="entry name" value="R3H_dom_sf"/>
</dbReference>
<feature type="region of interest" description="Disordered" evidence="1">
    <location>
        <begin position="1"/>
        <end position="160"/>
    </location>
</feature>
<feature type="compositionally biased region" description="Acidic residues" evidence="1">
    <location>
        <begin position="596"/>
        <end position="636"/>
    </location>
</feature>
<feature type="compositionally biased region" description="Basic and acidic residues" evidence="1">
    <location>
        <begin position="288"/>
        <end position="299"/>
    </location>
</feature>
<evidence type="ECO:0000313" key="6">
    <source>
        <dbReference type="Proteomes" id="UP000235388"/>
    </source>
</evidence>
<accession>A0A2N5S041</accession>
<feature type="compositionally biased region" description="Acidic residues" evidence="1">
    <location>
        <begin position="567"/>
        <end position="580"/>
    </location>
</feature>
<protein>
    <recommendedName>
        <fullName evidence="8">Protein SQS1</fullName>
    </recommendedName>
</protein>
<dbReference type="OrthoDB" id="21470at2759"/>
<feature type="compositionally biased region" description="Polar residues" evidence="1">
    <location>
        <begin position="425"/>
        <end position="434"/>
    </location>
</feature>
<feature type="region of interest" description="Disordered" evidence="1">
    <location>
        <begin position="182"/>
        <end position="218"/>
    </location>
</feature>
<feature type="domain" description="G-patch" evidence="2">
    <location>
        <begin position="851"/>
        <end position="899"/>
    </location>
</feature>
<dbReference type="EMBL" id="PGCJ01001303">
    <property type="protein sequence ID" value="PLW06574.1"/>
    <property type="molecule type" value="Genomic_DNA"/>
</dbReference>
<dbReference type="Pfam" id="PF01585">
    <property type="entry name" value="G-patch"/>
    <property type="match status" value="1"/>
</dbReference>
<dbReference type="PROSITE" id="PS51061">
    <property type="entry name" value="R3H"/>
    <property type="match status" value="1"/>
</dbReference>
<evidence type="ECO:0000259" key="3">
    <source>
        <dbReference type="PROSITE" id="PS51061"/>
    </source>
</evidence>
<dbReference type="AlphaFoldDB" id="A0A2N5S041"/>